<dbReference type="PROSITE" id="PS50883">
    <property type="entry name" value="EAL"/>
    <property type="match status" value="1"/>
</dbReference>
<evidence type="ECO:0000259" key="2">
    <source>
        <dbReference type="PROSITE" id="PS50887"/>
    </source>
</evidence>
<evidence type="ECO:0000313" key="4">
    <source>
        <dbReference type="Proteomes" id="UP000321062"/>
    </source>
</evidence>
<gene>
    <name evidence="3" type="ORF">FNA67_16275</name>
</gene>
<dbReference type="InterPro" id="IPR000160">
    <property type="entry name" value="GGDEF_dom"/>
</dbReference>
<feature type="domain" description="GGDEF" evidence="2">
    <location>
        <begin position="309"/>
        <end position="442"/>
    </location>
</feature>
<dbReference type="CDD" id="cd01949">
    <property type="entry name" value="GGDEF"/>
    <property type="match status" value="1"/>
</dbReference>
<dbReference type="NCBIfam" id="TIGR00254">
    <property type="entry name" value="GGDEF"/>
    <property type="match status" value="1"/>
</dbReference>
<accession>A0A5B9DR02</accession>
<dbReference type="InterPro" id="IPR035919">
    <property type="entry name" value="EAL_sf"/>
</dbReference>
<dbReference type="InterPro" id="IPR007892">
    <property type="entry name" value="CHASE4"/>
</dbReference>
<dbReference type="PANTHER" id="PTHR44757:SF2">
    <property type="entry name" value="BIOFILM ARCHITECTURE MAINTENANCE PROTEIN MBAA"/>
    <property type="match status" value="1"/>
</dbReference>
<reference evidence="3 4" key="1">
    <citation type="journal article" date="2015" name="Int. J. Syst. Evol. Microbiol.">
        <title>Youhaiella tibetensis gen. nov., sp. nov., isolated from subsurface sediment.</title>
        <authorList>
            <person name="Wang Y.X."/>
            <person name="Huang F.Q."/>
            <person name="Nogi Y."/>
            <person name="Pang S.J."/>
            <person name="Wang P.K."/>
            <person name="Lv J."/>
        </authorList>
    </citation>
    <scope>NUCLEOTIDE SEQUENCE [LARGE SCALE GENOMIC DNA]</scope>
    <source>
        <strain evidence="4">fig4</strain>
    </source>
</reference>
<dbReference type="KEGG" id="yti:FNA67_16275"/>
<dbReference type="Pfam" id="PF00990">
    <property type="entry name" value="GGDEF"/>
    <property type="match status" value="1"/>
</dbReference>
<dbReference type="SUPFAM" id="SSF141868">
    <property type="entry name" value="EAL domain-like"/>
    <property type="match status" value="1"/>
</dbReference>
<dbReference type="AlphaFoldDB" id="A0A5B9DR02"/>
<organism evidence="3 4">
    <name type="scientific">Paradevosia tibetensis</name>
    <dbReference type="NCBI Taxonomy" id="1447062"/>
    <lineage>
        <taxon>Bacteria</taxon>
        <taxon>Pseudomonadati</taxon>
        <taxon>Pseudomonadota</taxon>
        <taxon>Alphaproteobacteria</taxon>
        <taxon>Hyphomicrobiales</taxon>
        <taxon>Devosiaceae</taxon>
        <taxon>Paradevosia</taxon>
    </lineage>
</organism>
<proteinExistence type="predicted"/>
<dbReference type="OrthoDB" id="9814202at2"/>
<dbReference type="PROSITE" id="PS50887">
    <property type="entry name" value="GGDEF"/>
    <property type="match status" value="1"/>
</dbReference>
<sequence length="710" mass="76399">MATTVGGFVLWSTGNSDARAVQRQAALIDHAMRGYFTQQVANQESWTIWDETVAHTSVDFDPDWIDENLGTEFYDSYGYEQTAVLDGDDRPVSLMQDGHAVTPSFLEPDMVGIMPLVVRLRGEIAAGALRAYLGGARASMPSAQDYVVIAGTPAMVTVAPIADTATYPERPFLHVAIDFLDGDYARYVGESNLVDDAAFRTAASGDPESATLPLLNNAGRIIAFLEWRQDWPGKRLLSETAPVLGGALLLAGILIVILLDRLWRYSTELDAGRIRAEHQANHDPLTGLANRAGFEAQLALHAADERRSGYLALFMLDLDRFKQVNDTLGHPAGDQLIRCVGGRLANAVSGPGMIARLGGDEFAIIEPSLSGPAEAEALAHRLIEIIGQPFEIFGNEASVGVSIGIGLVGDASTSPVELVRRADIALYEAKAGGRNRAMVYDTGMDVAVHQRHSIEAELREALRSPDQVGVMFEPIIDAMTGETVGAQALPFWQHPQMGGVPRDLFVSVAEGCGLSEPLGERVLRAACRLGSNHPGRVISVGVSPAQIRSPKFFSRVFDILAETGMRPGNLEIEITERVLLGDPEGAGEVLRKFRAAGIRIALDDFGTGYSSLNFLKQYDVDHIRIDRAFAQDANEDRSTLAMVEAMVGLAHAMNITVTAKGIDTILQENRFAGIGCDRLQGAFVSRPVSIEAMEAILAGGTGTEARPDAA</sequence>
<protein>
    <submittedName>
        <fullName evidence="3">EAL domain-containing protein</fullName>
    </submittedName>
</protein>
<dbReference type="Pfam" id="PF05228">
    <property type="entry name" value="CHASE4"/>
    <property type="match status" value="1"/>
</dbReference>
<dbReference type="Gene3D" id="3.20.20.450">
    <property type="entry name" value="EAL domain"/>
    <property type="match status" value="1"/>
</dbReference>
<name>A0A5B9DR02_9HYPH</name>
<dbReference type="InterPro" id="IPR052155">
    <property type="entry name" value="Biofilm_reg_signaling"/>
</dbReference>
<dbReference type="SUPFAM" id="SSF55073">
    <property type="entry name" value="Nucleotide cyclase"/>
    <property type="match status" value="1"/>
</dbReference>
<dbReference type="Gene3D" id="3.30.70.270">
    <property type="match status" value="1"/>
</dbReference>
<evidence type="ECO:0000259" key="1">
    <source>
        <dbReference type="PROSITE" id="PS50883"/>
    </source>
</evidence>
<feature type="domain" description="EAL" evidence="1">
    <location>
        <begin position="451"/>
        <end position="701"/>
    </location>
</feature>
<dbReference type="PANTHER" id="PTHR44757">
    <property type="entry name" value="DIGUANYLATE CYCLASE DGCP"/>
    <property type="match status" value="1"/>
</dbReference>
<dbReference type="EMBL" id="CP041690">
    <property type="protein sequence ID" value="QEE21647.1"/>
    <property type="molecule type" value="Genomic_DNA"/>
</dbReference>
<dbReference type="SMART" id="SM00052">
    <property type="entry name" value="EAL"/>
    <property type="match status" value="1"/>
</dbReference>
<dbReference type="RefSeq" id="WP_147656948.1">
    <property type="nucleotide sequence ID" value="NZ_BMFM01000001.1"/>
</dbReference>
<keyword evidence="4" id="KW-1185">Reference proteome</keyword>
<dbReference type="InterPro" id="IPR029787">
    <property type="entry name" value="Nucleotide_cyclase"/>
</dbReference>
<dbReference type="SMART" id="SM00267">
    <property type="entry name" value="GGDEF"/>
    <property type="match status" value="1"/>
</dbReference>
<dbReference type="Pfam" id="PF00563">
    <property type="entry name" value="EAL"/>
    <property type="match status" value="1"/>
</dbReference>
<evidence type="ECO:0000313" key="3">
    <source>
        <dbReference type="EMBL" id="QEE21647.1"/>
    </source>
</evidence>
<dbReference type="CDD" id="cd01948">
    <property type="entry name" value="EAL"/>
    <property type="match status" value="1"/>
</dbReference>
<dbReference type="Proteomes" id="UP000321062">
    <property type="component" value="Chromosome"/>
</dbReference>
<dbReference type="InterPro" id="IPR043128">
    <property type="entry name" value="Rev_trsase/Diguanyl_cyclase"/>
</dbReference>
<dbReference type="InterPro" id="IPR001633">
    <property type="entry name" value="EAL_dom"/>
</dbReference>